<evidence type="ECO:0008006" key="3">
    <source>
        <dbReference type="Google" id="ProtNLM"/>
    </source>
</evidence>
<reference evidence="1 2" key="1">
    <citation type="journal article" date="2017" name="Front. Microbiol.">
        <title>Genomic Characterization of Dairy Associated Leuconostoc Species and Diversity of Leuconostocs in Undefined Mixed Mesophilic Starter Cultures.</title>
        <authorList>
            <person name="Frantzen C.A."/>
            <person name="Kot W."/>
            <person name="Pedersen T.B."/>
            <person name="Ardo Y.M."/>
            <person name="Broadbent J.R."/>
            <person name="Neve H."/>
            <person name="Hansen L.H."/>
            <person name="Dal Bello F."/>
            <person name="Ostlie H.M."/>
            <person name="Kleppen H.P."/>
            <person name="Vogensen F.K."/>
            <person name="Holo H."/>
        </authorList>
    </citation>
    <scope>NUCLEOTIDE SEQUENCE [LARGE SCALE GENOMIC DNA]</scope>
    <source>
        <strain evidence="1 2">LMGCF08</strain>
    </source>
</reference>
<organism evidence="1 2">
    <name type="scientific">Leuconostoc pseudomesenteroides</name>
    <dbReference type="NCBI Taxonomy" id="33968"/>
    <lineage>
        <taxon>Bacteria</taxon>
        <taxon>Bacillati</taxon>
        <taxon>Bacillota</taxon>
        <taxon>Bacilli</taxon>
        <taxon>Lactobacillales</taxon>
        <taxon>Lactobacillaceae</taxon>
        <taxon>Leuconostoc</taxon>
    </lineage>
</organism>
<name>A0A1X0VEJ2_LEUPS</name>
<comment type="caution">
    <text evidence="1">The sequence shown here is derived from an EMBL/GenBank/DDBJ whole genome shotgun (WGS) entry which is preliminary data.</text>
</comment>
<proteinExistence type="predicted"/>
<accession>A0A1X0VEJ2</accession>
<dbReference type="EMBL" id="MPLS01000009">
    <property type="protein sequence ID" value="ORI98054.1"/>
    <property type="molecule type" value="Genomic_DNA"/>
</dbReference>
<protein>
    <recommendedName>
        <fullName evidence="3">Prophage pi2 protein 40</fullName>
    </recommendedName>
</protein>
<dbReference type="AlphaFoldDB" id="A0A1X0VEJ2"/>
<gene>
    <name evidence="1" type="ORF">BMR96_03735</name>
</gene>
<sequence>MEKTINIDGKDVKLISSGATPIIYKNAFGRDFFADLGQFLKIAETANKSKKGQEMAALLPLFENGDIAIMYNFVWVYAKNADMRLKPLDEWLADFVEFPMFDFLGDVMELVMRSVTTKKA</sequence>
<dbReference type="Proteomes" id="UP000192288">
    <property type="component" value="Unassembled WGS sequence"/>
</dbReference>
<dbReference type="RefSeq" id="WP_080518989.1">
    <property type="nucleotide sequence ID" value="NZ_MPLS01000009.1"/>
</dbReference>
<evidence type="ECO:0000313" key="2">
    <source>
        <dbReference type="Proteomes" id="UP000192288"/>
    </source>
</evidence>
<evidence type="ECO:0000313" key="1">
    <source>
        <dbReference type="EMBL" id="ORI98054.1"/>
    </source>
</evidence>
<dbReference type="STRING" id="33968.BMS77_02075"/>